<name>A0A482WVP8_LAOST</name>
<keyword evidence="2" id="KW-1185">Reference proteome</keyword>
<dbReference type="InParanoid" id="A0A482WVP8"/>
<sequence length="173" mass="20223">MKNDPKIYRITDVLVRWLRILQTKWEKCNYPAWLNWGSLTQLPANHKLLCDCRFELNKLILKLLFEAANLFSNESHRMKHEEKRCLETMLDRGIALIFAAAIGEDRSLSIEPGEIEAHYEQFVHTLFVCSELNVSAIQRKNLKHLAVQELKDPEGSGDEDDQCTQVFRRMCTF</sequence>
<comment type="caution">
    <text evidence="1">The sequence shown here is derived from an EMBL/GenBank/DDBJ whole genome shotgun (WGS) entry which is preliminary data.</text>
</comment>
<dbReference type="AlphaFoldDB" id="A0A482WVP8"/>
<accession>A0A482WVP8</accession>
<evidence type="ECO:0000313" key="1">
    <source>
        <dbReference type="EMBL" id="RZF37614.1"/>
    </source>
</evidence>
<organism evidence="1 2">
    <name type="scientific">Laodelphax striatellus</name>
    <name type="common">Small brown planthopper</name>
    <name type="synonym">Delphax striatella</name>
    <dbReference type="NCBI Taxonomy" id="195883"/>
    <lineage>
        <taxon>Eukaryota</taxon>
        <taxon>Metazoa</taxon>
        <taxon>Ecdysozoa</taxon>
        <taxon>Arthropoda</taxon>
        <taxon>Hexapoda</taxon>
        <taxon>Insecta</taxon>
        <taxon>Pterygota</taxon>
        <taxon>Neoptera</taxon>
        <taxon>Paraneoptera</taxon>
        <taxon>Hemiptera</taxon>
        <taxon>Auchenorrhyncha</taxon>
        <taxon>Fulgoroidea</taxon>
        <taxon>Delphacidae</taxon>
        <taxon>Criomorphinae</taxon>
        <taxon>Laodelphax</taxon>
    </lineage>
</organism>
<proteinExistence type="predicted"/>
<gene>
    <name evidence="1" type="ORF">LSTR_LSTR014305</name>
</gene>
<evidence type="ECO:0000313" key="2">
    <source>
        <dbReference type="Proteomes" id="UP000291343"/>
    </source>
</evidence>
<dbReference type="EMBL" id="QKKF02023731">
    <property type="protein sequence ID" value="RZF37614.1"/>
    <property type="molecule type" value="Genomic_DNA"/>
</dbReference>
<protein>
    <submittedName>
        <fullName evidence="1">Uncharacterized protein</fullName>
    </submittedName>
</protein>
<reference evidence="1 2" key="1">
    <citation type="journal article" date="2017" name="Gigascience">
        <title>Genome sequence of the small brown planthopper, Laodelphax striatellus.</title>
        <authorList>
            <person name="Zhu J."/>
            <person name="Jiang F."/>
            <person name="Wang X."/>
            <person name="Yang P."/>
            <person name="Bao Y."/>
            <person name="Zhao W."/>
            <person name="Wang W."/>
            <person name="Lu H."/>
            <person name="Wang Q."/>
            <person name="Cui N."/>
            <person name="Li J."/>
            <person name="Chen X."/>
            <person name="Luo L."/>
            <person name="Yu J."/>
            <person name="Kang L."/>
            <person name="Cui F."/>
        </authorList>
    </citation>
    <scope>NUCLEOTIDE SEQUENCE [LARGE SCALE GENOMIC DNA]</scope>
    <source>
        <strain evidence="1">Lst14</strain>
    </source>
</reference>
<dbReference type="Proteomes" id="UP000291343">
    <property type="component" value="Unassembled WGS sequence"/>
</dbReference>